<feature type="region of interest" description="Disordered" evidence="1">
    <location>
        <begin position="98"/>
        <end position="121"/>
    </location>
</feature>
<evidence type="ECO:0008006" key="4">
    <source>
        <dbReference type="Google" id="ProtNLM"/>
    </source>
</evidence>
<dbReference type="Proteomes" id="UP000193077">
    <property type="component" value="Unassembled WGS sequence"/>
</dbReference>
<evidence type="ECO:0000313" key="3">
    <source>
        <dbReference type="Proteomes" id="UP000193077"/>
    </source>
</evidence>
<organism evidence="2 3">
    <name type="scientific">Falsiruegeria litorea R37</name>
    <dbReference type="NCBI Taxonomy" id="1200284"/>
    <lineage>
        <taxon>Bacteria</taxon>
        <taxon>Pseudomonadati</taxon>
        <taxon>Pseudomonadota</taxon>
        <taxon>Alphaproteobacteria</taxon>
        <taxon>Rhodobacterales</taxon>
        <taxon>Roseobacteraceae</taxon>
        <taxon>Falsiruegeria</taxon>
    </lineage>
</organism>
<gene>
    <name evidence="2" type="ORF">TRL7639_02121</name>
</gene>
<evidence type="ECO:0000313" key="2">
    <source>
        <dbReference type="EMBL" id="SLN41001.1"/>
    </source>
</evidence>
<reference evidence="2 3" key="1">
    <citation type="submission" date="2017-03" db="EMBL/GenBank/DDBJ databases">
        <authorList>
            <person name="Afonso C.L."/>
            <person name="Miller P.J."/>
            <person name="Scott M.A."/>
            <person name="Spackman E."/>
            <person name="Goraichik I."/>
            <person name="Dimitrov K.M."/>
            <person name="Suarez D.L."/>
            <person name="Swayne D.E."/>
        </authorList>
    </citation>
    <scope>NUCLEOTIDE SEQUENCE [LARGE SCALE GENOMIC DNA]</scope>
    <source>
        <strain evidence="2 3">CECT 7639</strain>
    </source>
</reference>
<evidence type="ECO:0000256" key="1">
    <source>
        <dbReference type="SAM" id="MobiDB-lite"/>
    </source>
</evidence>
<dbReference type="OrthoDB" id="7743806at2"/>
<feature type="compositionally biased region" description="Low complexity" evidence="1">
    <location>
        <begin position="108"/>
        <end position="121"/>
    </location>
</feature>
<name>A0A1Y5SIM4_9RHOB</name>
<dbReference type="EMBL" id="FWFO01000001">
    <property type="protein sequence ID" value="SLN41001.1"/>
    <property type="molecule type" value="Genomic_DNA"/>
</dbReference>
<accession>A0A1Y5SIM4</accession>
<proteinExistence type="predicted"/>
<dbReference type="AlphaFoldDB" id="A0A1Y5SIM4"/>
<protein>
    <recommendedName>
        <fullName evidence="4">Tyr recombinase domain-containing protein</fullName>
    </recommendedName>
</protein>
<sequence length="451" mass="49309">MARLTAKEHLLAAPAAVRRAMLDPEVHLTPGVAAVVGRFFQALKDFGDPFDNPSAQVFTAAAKSESTLATLLRALATYAPMVSTAAGRDLRRAYYAQRPGKKAASGRTTTATPSKPASAAPSTWPLEWQLMFLGFRTSSSLKPSSLKRHIASIDRCAAILADTDADGTLTFYTAYCLAERFREIGIKHRTIAGYLGGLVSLGKHGDAPNADLNGIRMLVKYHLELAEMEEKEKVARIESLMGKGGYEFIAGITGDLRDRLAGMPGHAAQAHVVRQQIALLALHMNKPARTGDVSGWRLGKELIRHTDGTWELEWFQEKNAAETGAGRLWDEVSEILDLLILAGGPDRFVNLRYHELLGKNWLTLGDLNPDRKLPSQRIKEAIGVPSHDLRTLAAEYLRLADPKRAPDIIQTHLGHQTLKAGESYRISCESDAAAKDWLNLKQDIALGKLGP</sequence>
<keyword evidence="3" id="KW-1185">Reference proteome</keyword>